<dbReference type="Proteomes" id="UP000078237">
    <property type="component" value="Unassembled WGS sequence"/>
</dbReference>
<accession>A0A175W1T8</accession>
<feature type="transmembrane region" description="Helical" evidence="1">
    <location>
        <begin position="63"/>
        <end position="89"/>
    </location>
</feature>
<dbReference type="EMBL" id="LCTW02000184">
    <property type="protein sequence ID" value="KXX76954.1"/>
    <property type="molecule type" value="Genomic_DNA"/>
</dbReference>
<comment type="caution">
    <text evidence="2">The sequence shown here is derived from an EMBL/GenBank/DDBJ whole genome shotgun (WGS) entry which is preliminary data.</text>
</comment>
<feature type="transmembrane region" description="Helical" evidence="1">
    <location>
        <begin position="210"/>
        <end position="231"/>
    </location>
</feature>
<dbReference type="PANTHER" id="PTHR28297:SF1">
    <property type="entry name" value="FUNGAL PROTEIN"/>
    <property type="match status" value="1"/>
</dbReference>
<dbReference type="PANTHER" id="PTHR28297">
    <property type="entry name" value="FUNGAL PROTEIN"/>
    <property type="match status" value="1"/>
</dbReference>
<evidence type="ECO:0000313" key="3">
    <source>
        <dbReference type="Proteomes" id="UP000078237"/>
    </source>
</evidence>
<dbReference type="InterPro" id="IPR018852">
    <property type="entry name" value="DUF2456"/>
</dbReference>
<keyword evidence="1" id="KW-1133">Transmembrane helix</keyword>
<dbReference type="OrthoDB" id="15595at2759"/>
<proteinExistence type="predicted"/>
<evidence type="ECO:0000256" key="1">
    <source>
        <dbReference type="SAM" id="Phobius"/>
    </source>
</evidence>
<sequence>MWWIEKGNSASEPGAVRASAEWTDSEHAGPAAVTAAATTGVTAAQSLHTRLLTPTTRLTAHQLFYILVLNGVGAVILSGGINFAVAYAMYANLQPPHPPPLLFTLPSSFLGDAAVTAIIQSCVSWLVPLFFVNYDLAHRRVAPLGIFPEPASHLVRRLFFLDHYNGGSGLGHGGKSGSSSPSIPPSSSGCGPGCVPSVGFFLAQLGRAMAVAVMSFCVLIGPTVGILMAVGTRYGGDWVFLDKWTGPLFKLVYGGVLSLLTSPGIAMFWMVRAGWVAKDAGVGET</sequence>
<keyword evidence="1" id="KW-0812">Transmembrane</keyword>
<feature type="transmembrane region" description="Helical" evidence="1">
    <location>
        <begin position="251"/>
        <end position="271"/>
    </location>
</feature>
<organism evidence="2 3">
    <name type="scientific">Madurella mycetomatis</name>
    <dbReference type="NCBI Taxonomy" id="100816"/>
    <lineage>
        <taxon>Eukaryota</taxon>
        <taxon>Fungi</taxon>
        <taxon>Dikarya</taxon>
        <taxon>Ascomycota</taxon>
        <taxon>Pezizomycotina</taxon>
        <taxon>Sordariomycetes</taxon>
        <taxon>Sordariomycetidae</taxon>
        <taxon>Sordariales</taxon>
        <taxon>Sordariales incertae sedis</taxon>
        <taxon>Madurella</taxon>
    </lineage>
</organism>
<name>A0A175W1T8_9PEZI</name>
<reference evidence="2 3" key="1">
    <citation type="journal article" date="2016" name="Genome Announc.">
        <title>Genome Sequence of Madurella mycetomatis mm55, Isolated from a Human Mycetoma Case in Sudan.</title>
        <authorList>
            <person name="Smit S."/>
            <person name="Derks M.F."/>
            <person name="Bervoets S."/>
            <person name="Fahal A."/>
            <person name="van Leeuwen W."/>
            <person name="van Belkum A."/>
            <person name="van de Sande W.W."/>
        </authorList>
    </citation>
    <scope>NUCLEOTIDE SEQUENCE [LARGE SCALE GENOMIC DNA]</scope>
    <source>
        <strain evidence="3">mm55</strain>
    </source>
</reference>
<evidence type="ECO:0000313" key="2">
    <source>
        <dbReference type="EMBL" id="KXX76954.1"/>
    </source>
</evidence>
<dbReference type="VEuPathDB" id="FungiDB:MMYC01_207608"/>
<gene>
    <name evidence="2" type="ORF">MMYC01_207608</name>
</gene>
<protein>
    <submittedName>
        <fullName evidence="2">Uncharacterized protein</fullName>
    </submittedName>
</protein>
<dbReference type="Pfam" id="PF10445">
    <property type="entry name" value="DUF2456"/>
    <property type="match status" value="1"/>
</dbReference>
<feature type="transmembrane region" description="Helical" evidence="1">
    <location>
        <begin position="109"/>
        <end position="132"/>
    </location>
</feature>
<dbReference type="AlphaFoldDB" id="A0A175W1T8"/>
<keyword evidence="3" id="KW-1185">Reference proteome</keyword>
<keyword evidence="1" id="KW-0472">Membrane</keyword>